<dbReference type="InterPro" id="IPR035965">
    <property type="entry name" value="PAS-like_dom_sf"/>
</dbReference>
<dbReference type="InterPro" id="IPR000700">
    <property type="entry name" value="PAS-assoc_C"/>
</dbReference>
<dbReference type="AlphaFoldDB" id="A0A5C6U3W8"/>
<dbReference type="Gene3D" id="3.30.70.270">
    <property type="match status" value="1"/>
</dbReference>
<dbReference type="GO" id="GO:0003824">
    <property type="term" value="F:catalytic activity"/>
    <property type="evidence" value="ECO:0007669"/>
    <property type="project" value="UniProtKB-ARBA"/>
</dbReference>
<dbReference type="PROSITE" id="PS50113">
    <property type="entry name" value="PAC"/>
    <property type="match status" value="1"/>
</dbReference>
<feature type="domain" description="GGDEF" evidence="4">
    <location>
        <begin position="374"/>
        <end position="507"/>
    </location>
</feature>
<dbReference type="InterPro" id="IPR029787">
    <property type="entry name" value="Nucleotide_cyclase"/>
</dbReference>
<keyword evidence="1" id="KW-1133">Transmembrane helix</keyword>
<dbReference type="CDD" id="cd01948">
    <property type="entry name" value="EAL"/>
    <property type="match status" value="1"/>
</dbReference>
<sequence>MNTLPALDLRGIRAGVSAMYDGADRASAQLRGAQLATILRLTPYAMLANVGSALAVLWAFRDPLPAGLLWWFAALLAVATVATLNWWQHRRRRLETASPRAAHRATRNAALLAGVWAVVPLVWFPQATAAQQILVATLFTGMLSAGTFMLAALPHAALAYAAVYTVAALGALLRTPGQDLIGVIGLITLYSPMVMLGALAGWRKSAALIASQKEAVRQERMLSVLLQDFEQHADEALWETGSGGHLQHLSPRLAELLGVTEDDARTLPLLALLERRAVEGFEVLQRALDDGAPFRELRLAVRRGDGARHLAFNGKRLLDERGRTLGWRGVIADITDKVANERQLRQLAHTDSLTGLANRFMLRDALSGALRQGRPGALLMVDLDHFKRVNDDLGHSAGDELLKCIAQRLRDSLRTGDMVARLGGDEFAVVMTHSGEAQEAAALADRLIDALQWPVDVQGRHLRVGASVGIALFDGAETGVDDVLVQADTALYAAKEDGRGRHAFYTPAMGEHSRRRVAVEEGLRHALLHEQLSLHWQPKVDIQRWTIVGAEALMRWDHPVLGRVNPAEFIPVAEQTGLIDDLGRWALQEACRTAAGPLAGVCISVNLSPAQLRDARFVNHVRDALRESGLNPAMLELEITESVLMEDVQGALDQLHALRGLGVRVALDDFGVGYSSLAYLRRFPFDTLKIDRAFVHEVLARKDARAIVQMIAQLAATLGMRTVCEGVETAQQLAVVAKAGCHEVQGYLVSPPKPLIELQKFRAAWQPHAPEMNTLH</sequence>
<dbReference type="PROSITE" id="PS50883">
    <property type="entry name" value="EAL"/>
    <property type="match status" value="1"/>
</dbReference>
<dbReference type="SUPFAM" id="SSF55785">
    <property type="entry name" value="PYP-like sensor domain (PAS domain)"/>
    <property type="match status" value="1"/>
</dbReference>
<dbReference type="Pfam" id="PF00563">
    <property type="entry name" value="EAL"/>
    <property type="match status" value="1"/>
</dbReference>
<feature type="transmembrane region" description="Helical" evidence="1">
    <location>
        <begin position="41"/>
        <end position="60"/>
    </location>
</feature>
<dbReference type="SMART" id="SM00267">
    <property type="entry name" value="GGDEF"/>
    <property type="match status" value="1"/>
</dbReference>
<keyword evidence="6" id="KW-1185">Reference proteome</keyword>
<dbReference type="InterPro" id="IPR001633">
    <property type="entry name" value="EAL_dom"/>
</dbReference>
<evidence type="ECO:0000259" key="2">
    <source>
        <dbReference type="PROSITE" id="PS50113"/>
    </source>
</evidence>
<organism evidence="5 6">
    <name type="scientific">Piscinibacter aquaticus</name>
    <dbReference type="NCBI Taxonomy" id="392597"/>
    <lineage>
        <taxon>Bacteria</taxon>
        <taxon>Pseudomonadati</taxon>
        <taxon>Pseudomonadota</taxon>
        <taxon>Betaproteobacteria</taxon>
        <taxon>Burkholderiales</taxon>
        <taxon>Sphaerotilaceae</taxon>
        <taxon>Piscinibacter</taxon>
    </lineage>
</organism>
<gene>
    <name evidence="5" type="ORF">FSC37_12125</name>
</gene>
<evidence type="ECO:0000313" key="5">
    <source>
        <dbReference type="EMBL" id="TXC66348.1"/>
    </source>
</evidence>
<feature type="transmembrane region" description="Helical" evidence="1">
    <location>
        <begin position="66"/>
        <end position="87"/>
    </location>
</feature>
<dbReference type="Proteomes" id="UP000321832">
    <property type="component" value="Unassembled WGS sequence"/>
</dbReference>
<dbReference type="PANTHER" id="PTHR44757:SF4">
    <property type="entry name" value="DIGUANYLATE CYCLASE DGCE-RELATED"/>
    <property type="match status" value="1"/>
</dbReference>
<dbReference type="InterPro" id="IPR035919">
    <property type="entry name" value="EAL_sf"/>
</dbReference>
<dbReference type="InterPro" id="IPR000014">
    <property type="entry name" value="PAS"/>
</dbReference>
<dbReference type="NCBIfam" id="TIGR00229">
    <property type="entry name" value="sensory_box"/>
    <property type="match status" value="1"/>
</dbReference>
<evidence type="ECO:0000259" key="4">
    <source>
        <dbReference type="PROSITE" id="PS50887"/>
    </source>
</evidence>
<evidence type="ECO:0000313" key="6">
    <source>
        <dbReference type="Proteomes" id="UP000321832"/>
    </source>
</evidence>
<dbReference type="SUPFAM" id="SSF55073">
    <property type="entry name" value="Nucleotide cyclase"/>
    <property type="match status" value="1"/>
</dbReference>
<feature type="transmembrane region" description="Helical" evidence="1">
    <location>
        <begin position="108"/>
        <end position="124"/>
    </location>
</feature>
<evidence type="ECO:0000259" key="3">
    <source>
        <dbReference type="PROSITE" id="PS50883"/>
    </source>
</evidence>
<dbReference type="PANTHER" id="PTHR44757">
    <property type="entry name" value="DIGUANYLATE CYCLASE DGCP"/>
    <property type="match status" value="1"/>
</dbReference>
<dbReference type="NCBIfam" id="TIGR00254">
    <property type="entry name" value="GGDEF"/>
    <property type="match status" value="1"/>
</dbReference>
<dbReference type="Gene3D" id="3.30.450.20">
    <property type="entry name" value="PAS domain"/>
    <property type="match status" value="1"/>
</dbReference>
<keyword evidence="1" id="KW-0812">Transmembrane</keyword>
<feature type="domain" description="PAC" evidence="2">
    <location>
        <begin position="295"/>
        <end position="346"/>
    </location>
</feature>
<feature type="transmembrane region" description="Helical" evidence="1">
    <location>
        <begin position="180"/>
        <end position="202"/>
    </location>
</feature>
<comment type="caution">
    <text evidence="5">The sequence shown here is derived from an EMBL/GenBank/DDBJ whole genome shotgun (WGS) entry which is preliminary data.</text>
</comment>
<dbReference type="Pfam" id="PF00990">
    <property type="entry name" value="GGDEF"/>
    <property type="match status" value="1"/>
</dbReference>
<keyword evidence="1" id="KW-0472">Membrane</keyword>
<protein>
    <submittedName>
        <fullName evidence="5">EAL domain-containing protein</fullName>
    </submittedName>
</protein>
<accession>A0A5C6U3W8</accession>
<dbReference type="SMART" id="SM00052">
    <property type="entry name" value="EAL"/>
    <property type="match status" value="1"/>
</dbReference>
<dbReference type="Gene3D" id="3.20.20.450">
    <property type="entry name" value="EAL domain"/>
    <property type="match status" value="1"/>
</dbReference>
<name>A0A5C6U3W8_9BURK</name>
<dbReference type="InterPro" id="IPR000160">
    <property type="entry name" value="GGDEF_dom"/>
</dbReference>
<evidence type="ECO:0000256" key="1">
    <source>
        <dbReference type="SAM" id="Phobius"/>
    </source>
</evidence>
<dbReference type="CDD" id="cd01949">
    <property type="entry name" value="GGDEF"/>
    <property type="match status" value="1"/>
</dbReference>
<proteinExistence type="predicted"/>
<dbReference type="InterPro" id="IPR043128">
    <property type="entry name" value="Rev_trsase/Diguanyl_cyclase"/>
</dbReference>
<dbReference type="SUPFAM" id="SSF141868">
    <property type="entry name" value="EAL domain-like"/>
    <property type="match status" value="1"/>
</dbReference>
<dbReference type="InterPro" id="IPR052155">
    <property type="entry name" value="Biofilm_reg_signaling"/>
</dbReference>
<dbReference type="EMBL" id="VOPW01000001">
    <property type="protein sequence ID" value="TXC66348.1"/>
    <property type="molecule type" value="Genomic_DNA"/>
</dbReference>
<feature type="domain" description="EAL" evidence="3">
    <location>
        <begin position="516"/>
        <end position="766"/>
    </location>
</feature>
<dbReference type="FunFam" id="3.30.70.270:FF:000001">
    <property type="entry name" value="Diguanylate cyclase domain protein"/>
    <property type="match status" value="1"/>
</dbReference>
<reference evidence="5 6" key="1">
    <citation type="submission" date="2019-08" db="EMBL/GenBank/DDBJ databases">
        <authorList>
            <person name="Khan S.A."/>
            <person name="Jeon C.O."/>
            <person name="Jeong S.E."/>
        </authorList>
    </citation>
    <scope>NUCLEOTIDE SEQUENCE [LARGE SCALE GENOMIC DNA]</scope>
    <source>
        <strain evidence="6">IMCC1728</strain>
    </source>
</reference>
<dbReference type="PROSITE" id="PS50887">
    <property type="entry name" value="GGDEF"/>
    <property type="match status" value="1"/>
</dbReference>